<dbReference type="GO" id="GO:0002949">
    <property type="term" value="P:tRNA threonylcarbamoyladenosine modification"/>
    <property type="evidence" value="ECO:0007669"/>
    <property type="project" value="InterPro"/>
</dbReference>
<dbReference type="SUPFAM" id="SSF53067">
    <property type="entry name" value="Actin-like ATPase domain"/>
    <property type="match status" value="2"/>
</dbReference>
<dbReference type="EMBL" id="BAFE01000029">
    <property type="protein sequence ID" value="GAB47951.1"/>
    <property type="molecule type" value="Genomic_DNA"/>
</dbReference>
<gene>
    <name evidence="2" type="ORF">MOPEL_031_00530</name>
</gene>
<dbReference type="NCBIfam" id="TIGR03725">
    <property type="entry name" value="T6A_YeaZ"/>
    <property type="match status" value="1"/>
</dbReference>
<dbReference type="OrthoDB" id="9809995at2"/>
<dbReference type="InterPro" id="IPR000905">
    <property type="entry name" value="Gcp-like_dom"/>
</dbReference>
<dbReference type="eggNOG" id="COG1214">
    <property type="taxonomic scope" value="Bacteria"/>
</dbReference>
<keyword evidence="3" id="KW-1185">Reference proteome</keyword>
<organism evidence="2 3">
    <name type="scientific">Mobilicoccus pelagius NBRC 104925</name>
    <dbReference type="NCBI Taxonomy" id="1089455"/>
    <lineage>
        <taxon>Bacteria</taxon>
        <taxon>Bacillati</taxon>
        <taxon>Actinomycetota</taxon>
        <taxon>Actinomycetes</taxon>
        <taxon>Micrococcales</taxon>
        <taxon>Dermatophilaceae</taxon>
        <taxon>Mobilicoccus</taxon>
    </lineage>
</organism>
<accession>H5UQE3</accession>
<sequence>MLLLALDTSTSAASVALWDDEAQLASSHVVDAQAHGEILAPGIRAAFAEAGRSPAELTHVVTGVGPGPFTGLRVGIVTARTLAHVRGLTALGLSGLDALAHRAWTSGTRERVLVATDARRNEVYWSVYDLDADGIYPLASPQVARAADLPEDVRTLPSVGRGGLLYPEDLPNRLVVCEDALDVDAGDLADLARRRIAAGEDLLPAEPLYLRRPDAVPSTSVKSVLHR</sequence>
<proteinExistence type="predicted"/>
<dbReference type="Pfam" id="PF00814">
    <property type="entry name" value="TsaD"/>
    <property type="match status" value="1"/>
</dbReference>
<dbReference type="InterPro" id="IPR022496">
    <property type="entry name" value="T6A_TsaB"/>
</dbReference>
<comment type="caution">
    <text evidence="2">The sequence shown here is derived from an EMBL/GenBank/DDBJ whole genome shotgun (WGS) entry which is preliminary data.</text>
</comment>
<protein>
    <submittedName>
        <fullName evidence="2">Peptidase M22 family protein</fullName>
    </submittedName>
</protein>
<feature type="domain" description="Gcp-like" evidence="1">
    <location>
        <begin position="32"/>
        <end position="148"/>
    </location>
</feature>
<evidence type="ECO:0000313" key="3">
    <source>
        <dbReference type="Proteomes" id="UP000004367"/>
    </source>
</evidence>
<evidence type="ECO:0000259" key="1">
    <source>
        <dbReference type="Pfam" id="PF00814"/>
    </source>
</evidence>
<dbReference type="Proteomes" id="UP000004367">
    <property type="component" value="Unassembled WGS sequence"/>
</dbReference>
<dbReference type="CDD" id="cd24032">
    <property type="entry name" value="ASKHA_NBD_TsaB"/>
    <property type="match status" value="1"/>
</dbReference>
<dbReference type="AlphaFoldDB" id="H5UQE3"/>
<reference evidence="2 3" key="1">
    <citation type="submission" date="2012-02" db="EMBL/GenBank/DDBJ databases">
        <title>Whole genome shotgun sequence of Mobilicoccus pelagius NBRC 104925.</title>
        <authorList>
            <person name="Yoshida Y."/>
            <person name="Hosoyama A."/>
            <person name="Tsuchikane K."/>
            <person name="Katsumata H."/>
            <person name="Yamazaki S."/>
            <person name="Fujita N."/>
        </authorList>
    </citation>
    <scope>NUCLEOTIDE SEQUENCE [LARGE SCALE GENOMIC DNA]</scope>
    <source>
        <strain evidence="2 3">NBRC 104925</strain>
    </source>
</reference>
<dbReference type="Gene3D" id="3.30.420.40">
    <property type="match status" value="2"/>
</dbReference>
<dbReference type="STRING" id="1089455.MOPEL_031_00530"/>
<dbReference type="InterPro" id="IPR043129">
    <property type="entry name" value="ATPase_NBD"/>
</dbReference>
<dbReference type="RefSeq" id="WP_009481849.1">
    <property type="nucleotide sequence ID" value="NZ_BAFE01000029.1"/>
</dbReference>
<name>H5UQE3_9MICO</name>
<evidence type="ECO:0000313" key="2">
    <source>
        <dbReference type="EMBL" id="GAB47951.1"/>
    </source>
</evidence>